<dbReference type="OrthoDB" id="9123229at2"/>
<dbReference type="InterPro" id="IPR001242">
    <property type="entry name" value="Condensation_dom"/>
</dbReference>
<dbReference type="Proteomes" id="UP000320513">
    <property type="component" value="Unassembled WGS sequence"/>
</dbReference>
<dbReference type="AlphaFoldDB" id="A0A557Y0Y7"/>
<dbReference type="Pfam" id="PF00668">
    <property type="entry name" value="Condensation"/>
    <property type="match status" value="1"/>
</dbReference>
<name>A0A557Y0Y7_9MYCO</name>
<proteinExistence type="predicted"/>
<keyword evidence="3" id="KW-1185">Reference proteome</keyword>
<dbReference type="GO" id="GO:0008610">
    <property type="term" value="P:lipid biosynthetic process"/>
    <property type="evidence" value="ECO:0007669"/>
    <property type="project" value="UniProtKB-ARBA"/>
</dbReference>
<dbReference type="RefSeq" id="WP_144948058.1">
    <property type="nucleotide sequence ID" value="NZ_VMQU01000003.1"/>
</dbReference>
<dbReference type="InterPro" id="IPR023213">
    <property type="entry name" value="CAT-like_dom_sf"/>
</dbReference>
<dbReference type="SUPFAM" id="SSF52777">
    <property type="entry name" value="CoA-dependent acyltransferases"/>
    <property type="match status" value="2"/>
</dbReference>
<dbReference type="Gene3D" id="3.30.559.30">
    <property type="entry name" value="Nonribosomal peptide synthetase, condensation domain"/>
    <property type="match status" value="1"/>
</dbReference>
<dbReference type="EMBL" id="VMQU01000003">
    <property type="protein sequence ID" value="TVS92241.1"/>
    <property type="molecule type" value="Genomic_DNA"/>
</dbReference>
<protein>
    <submittedName>
        <fullName evidence="2">Acyltransferase</fullName>
    </submittedName>
</protein>
<dbReference type="GO" id="GO:0016746">
    <property type="term" value="F:acyltransferase activity"/>
    <property type="evidence" value="ECO:0007669"/>
    <property type="project" value="UniProtKB-KW"/>
</dbReference>
<feature type="domain" description="Condensation" evidence="1">
    <location>
        <begin position="70"/>
        <end position="367"/>
    </location>
</feature>
<evidence type="ECO:0000313" key="2">
    <source>
        <dbReference type="EMBL" id="TVS92241.1"/>
    </source>
</evidence>
<reference evidence="2 3" key="1">
    <citation type="submission" date="2019-07" db="EMBL/GenBank/DDBJ databases">
        <title>New Mycobacterium species.</title>
        <authorList>
            <person name="Tortoli E."/>
            <person name="Ghielmetti G."/>
            <person name="Friedel U."/>
            <person name="Trovato A."/>
        </authorList>
    </citation>
    <scope>NUCLEOTIDE SEQUENCE [LARGE SCALE GENOMIC DNA]</scope>
    <source>
        <strain evidence="2 3">16-83</strain>
    </source>
</reference>
<organism evidence="2 3">
    <name type="scientific">Mycobacterium helveticum</name>
    <dbReference type="NCBI Taxonomy" id="2592811"/>
    <lineage>
        <taxon>Bacteria</taxon>
        <taxon>Bacillati</taxon>
        <taxon>Actinomycetota</taxon>
        <taxon>Actinomycetes</taxon>
        <taxon>Mycobacteriales</taxon>
        <taxon>Mycobacteriaceae</taxon>
        <taxon>Mycobacterium</taxon>
    </lineage>
</organism>
<sequence>MFGITTLQDWTPSRGPVVCWHASPAAMDRARQAPVSAVPPSYQQAQHLRRYREHAARGLDLSRLMIFTWDVAGRCDVRAMSFALNAHLRRHDSYHSWFDCEASGRIVRHTIADPAGIELVPVEHPEMTAADLRHHIGAPHPLRWDCFVFGIVQSDNHFTFYASIAHLLVDPMVMGVLFTEIHAMYGALVGGEPPVALPDAGRYADYCLRQQRDAAALTVESPRVRGWMRFAADNGGTLPYYPLPLGDLSVPHAGKLITETLMDERQSERFEAACVAAGARFSGGVFACAALTQRELTGADAFAVVTTTDTRRTATELATMGWFTGLVPVSVPAGATLFPDAARAAQASFDAGLELATVPFDRVVELAPPAMGLTRPRPGNFVMSFLDASIAPLSTVANSDLNFRIYDEGRISHQVSMWVNRFQHETTVTVLFPDNPVARESIDRYLGAMKSVYARVADGGHGRSLAGARPAATRAD</sequence>
<comment type="caution">
    <text evidence="2">The sequence shown here is derived from an EMBL/GenBank/DDBJ whole genome shotgun (WGS) entry which is preliminary data.</text>
</comment>
<gene>
    <name evidence="2" type="ORF">FPZ47_01070</name>
</gene>
<dbReference type="Gene3D" id="3.30.559.10">
    <property type="entry name" value="Chloramphenicol acetyltransferase-like domain"/>
    <property type="match status" value="1"/>
</dbReference>
<accession>A0A557Y0Y7</accession>
<evidence type="ECO:0000313" key="3">
    <source>
        <dbReference type="Proteomes" id="UP000320513"/>
    </source>
</evidence>
<keyword evidence="2" id="KW-0012">Acyltransferase</keyword>
<evidence type="ECO:0000259" key="1">
    <source>
        <dbReference type="Pfam" id="PF00668"/>
    </source>
</evidence>
<keyword evidence="2" id="KW-0808">Transferase</keyword>